<evidence type="ECO:0000259" key="6">
    <source>
        <dbReference type="Pfam" id="PF07782"/>
    </source>
</evidence>
<comment type="subcellular location">
    <subcellularLocation>
        <location evidence="1">Membrane</location>
        <topology evidence="1">Multi-pass membrane protein</topology>
    </subcellularLocation>
</comment>
<dbReference type="Pfam" id="PF07782">
    <property type="entry name" value="DC_STAMP"/>
    <property type="match status" value="1"/>
</dbReference>
<reference evidence="7" key="3">
    <citation type="submission" date="2025-09" db="UniProtKB">
        <authorList>
            <consortium name="Ensembl"/>
        </authorList>
    </citation>
    <scope>IDENTIFICATION</scope>
</reference>
<protein>
    <recommendedName>
        <fullName evidence="6">Dendritic cell-specific transmembrane protein-like domain-containing protein</fullName>
    </recommendedName>
</protein>
<keyword evidence="2 5" id="KW-0812">Transmembrane</keyword>
<dbReference type="InterPro" id="IPR051856">
    <property type="entry name" value="CSR-E3_Ligase_Protein"/>
</dbReference>
<dbReference type="PANTHER" id="PTHR21041:SF17">
    <property type="entry name" value="E3 UBIQUITIN-PROTEIN LIGASE DCST1"/>
    <property type="match status" value="1"/>
</dbReference>
<reference evidence="7" key="2">
    <citation type="submission" date="2025-08" db="UniProtKB">
        <authorList>
            <consortium name="Ensembl"/>
        </authorList>
    </citation>
    <scope>IDENTIFICATION</scope>
</reference>
<dbReference type="InterPro" id="IPR012858">
    <property type="entry name" value="DC_STAMP-like"/>
</dbReference>
<feature type="domain" description="Dendritic cell-specific transmembrane protein-like" evidence="6">
    <location>
        <begin position="414"/>
        <end position="604"/>
    </location>
</feature>
<dbReference type="AlphaFoldDB" id="A0AAZ1XZW1"/>
<evidence type="ECO:0000313" key="7">
    <source>
        <dbReference type="Ensembl" id="ENSOABP00000073966.1"/>
    </source>
</evidence>
<keyword evidence="3 5" id="KW-1133">Transmembrane helix</keyword>
<evidence type="ECO:0000256" key="4">
    <source>
        <dbReference type="ARBA" id="ARBA00023136"/>
    </source>
</evidence>
<feature type="transmembrane region" description="Helical" evidence="5">
    <location>
        <begin position="77"/>
        <end position="98"/>
    </location>
</feature>
<evidence type="ECO:0000256" key="3">
    <source>
        <dbReference type="ARBA" id="ARBA00022989"/>
    </source>
</evidence>
<sequence>MMADTGTRHSREFTHNNSNLSDVELISPEAAGRRWKPVSRCLCFLTAAHRCVQTILPPGVHRFLFSQSEEFPVARPLFRALFGAATGTVLFLGIAHNLPLTFDLKVAVGCLFVAMCVAGGLLSSSFRCSVLLMFPSMLGSRGRSYLMLLTLSVLYAGPLSNIQRNVEAAAVSVSCNLDLQVRHSKLLWREAIKPFLIITQELMDDKAGFELEALNVSKKFQDIRDEMVLQYGYDRFETKQGSGNSTQEEFTAKTLKQCDSVVAQGVQRCVDWFTNRWTACLEAIPVPVINYILCVSMKFHFLCDIMKVMTPWCRENIPVEGNFGQLFDRLNVSVDLLSREFSTELAVEEEEQPVLSEALLDQQFTDAVKTSFQKLTSTTGRVLNILQILLSLTFITIFTQAFGYLGQYKRDICFDNVYITTYFRQIDARRRKAGKRCLLPLRKSEKNKLINPCSLKIYPEEVKQVMTGVFQVLMVFLLSVILLTVDFSLSHVLDIISRHTLTHFNITSSHQVDIRVGGDTMMARLLRTSISAFNSSSTLNIQSDNQECMSPASTLSAEVYVRCVCCVLLVALFSCLQVYTNRLRRVIAAFYNPKREKTRILFLYNLHIHGRISSSDRKRIISRGQSTVFQRLLRWGHCLCWHHHGQEASSSDKTHYASG</sequence>
<evidence type="ECO:0000256" key="1">
    <source>
        <dbReference type="ARBA" id="ARBA00004141"/>
    </source>
</evidence>
<evidence type="ECO:0000313" key="8">
    <source>
        <dbReference type="Proteomes" id="UP000472276"/>
    </source>
</evidence>
<organism evidence="7 8">
    <name type="scientific">Oreochromis aureus</name>
    <name type="common">Israeli tilapia</name>
    <name type="synonym">Chromis aureus</name>
    <dbReference type="NCBI Taxonomy" id="47969"/>
    <lineage>
        <taxon>Eukaryota</taxon>
        <taxon>Metazoa</taxon>
        <taxon>Chordata</taxon>
        <taxon>Craniata</taxon>
        <taxon>Vertebrata</taxon>
        <taxon>Euteleostomi</taxon>
        <taxon>Actinopterygii</taxon>
        <taxon>Neopterygii</taxon>
        <taxon>Teleostei</taxon>
        <taxon>Neoteleostei</taxon>
        <taxon>Acanthomorphata</taxon>
        <taxon>Ovalentaria</taxon>
        <taxon>Cichlomorphae</taxon>
        <taxon>Cichliformes</taxon>
        <taxon>Cichlidae</taxon>
        <taxon>African cichlids</taxon>
        <taxon>Pseudocrenilabrinae</taxon>
        <taxon>Oreochromini</taxon>
        <taxon>Oreochromis</taxon>
    </lineage>
</organism>
<dbReference type="GO" id="GO:0016020">
    <property type="term" value="C:membrane"/>
    <property type="evidence" value="ECO:0007669"/>
    <property type="project" value="UniProtKB-SubCell"/>
</dbReference>
<gene>
    <name evidence="7" type="primary">MFN1</name>
</gene>
<proteinExistence type="predicted"/>
<reference evidence="8" key="1">
    <citation type="submission" date="2020-03" db="EMBL/GenBank/DDBJ databases">
        <title>Evolution of repeat sequences and sex chromosomes of tilapia species revealed by chromosome-level genomes.</title>
        <authorList>
            <person name="Xu L."/>
            <person name="Tao W."/>
            <person name="Wang D."/>
            <person name="Zhou Q."/>
        </authorList>
    </citation>
    <scope>NUCLEOTIDE SEQUENCE [LARGE SCALE GENOMIC DNA]</scope>
    <source>
        <strain evidence="8">Israel</strain>
    </source>
</reference>
<feature type="transmembrane region" description="Helical" evidence="5">
    <location>
        <begin position="559"/>
        <end position="579"/>
    </location>
</feature>
<name>A0AAZ1XZW1_OREAU</name>
<feature type="transmembrane region" description="Helical" evidence="5">
    <location>
        <begin position="385"/>
        <end position="405"/>
    </location>
</feature>
<dbReference type="Proteomes" id="UP000472276">
    <property type="component" value="Unassembled WGS sequence"/>
</dbReference>
<feature type="transmembrane region" description="Helical" evidence="5">
    <location>
        <begin position="465"/>
        <end position="485"/>
    </location>
</feature>
<accession>A0AAZ1XZW1</accession>
<dbReference type="Ensembl" id="ENSOABT00000078502.1">
    <property type="protein sequence ID" value="ENSOABP00000073966.1"/>
    <property type="gene ID" value="ENSOABG00000016490.2"/>
</dbReference>
<keyword evidence="8" id="KW-1185">Reference proteome</keyword>
<evidence type="ECO:0000256" key="5">
    <source>
        <dbReference type="SAM" id="Phobius"/>
    </source>
</evidence>
<evidence type="ECO:0000256" key="2">
    <source>
        <dbReference type="ARBA" id="ARBA00022692"/>
    </source>
</evidence>
<feature type="transmembrane region" description="Helical" evidence="5">
    <location>
        <begin position="104"/>
        <end position="123"/>
    </location>
</feature>
<keyword evidence="4 5" id="KW-0472">Membrane</keyword>
<dbReference type="PANTHER" id="PTHR21041">
    <property type="entry name" value="DENDRITIC CELL-SPECIFIC TRANSMEMBRANE PROTEIN"/>
    <property type="match status" value="1"/>
</dbReference>